<dbReference type="KEGG" id="ovi:T265_09566"/>
<name>A0A074Z9S3_OPIVI</name>
<sequence length="173" mass="19944">MGDGEIHLENKKSNLSGCIFRNWNTQHSSTVSETVKAKFTGKVEEQWTVEKNVQKTAVEMIWEKKPARKDRFDENTTVISSTSDRKGGACNTVLKNPSNSLDQKRYFKTQQPMKLEITNESWTKLGEEFQSYTDRRLHKAPWSTKSRMSLNRISMSSFKIFGLAESLRNVKLC</sequence>
<evidence type="ECO:0000313" key="2">
    <source>
        <dbReference type="Proteomes" id="UP000054324"/>
    </source>
</evidence>
<dbReference type="Proteomes" id="UP000054324">
    <property type="component" value="Unassembled WGS sequence"/>
</dbReference>
<protein>
    <submittedName>
        <fullName evidence="1">Uncharacterized protein</fullName>
    </submittedName>
</protein>
<organism evidence="1 2">
    <name type="scientific">Opisthorchis viverrini</name>
    <name type="common">Southeast Asian liver fluke</name>
    <dbReference type="NCBI Taxonomy" id="6198"/>
    <lineage>
        <taxon>Eukaryota</taxon>
        <taxon>Metazoa</taxon>
        <taxon>Spiralia</taxon>
        <taxon>Lophotrochozoa</taxon>
        <taxon>Platyhelminthes</taxon>
        <taxon>Trematoda</taxon>
        <taxon>Digenea</taxon>
        <taxon>Opisthorchiida</taxon>
        <taxon>Opisthorchiata</taxon>
        <taxon>Opisthorchiidae</taxon>
        <taxon>Opisthorchis</taxon>
    </lineage>
</organism>
<dbReference type="AlphaFoldDB" id="A0A074Z9S3"/>
<evidence type="ECO:0000313" key="1">
    <source>
        <dbReference type="EMBL" id="KER22322.1"/>
    </source>
</evidence>
<dbReference type="GeneID" id="20323735"/>
<dbReference type="EMBL" id="KL596906">
    <property type="protein sequence ID" value="KER22322.1"/>
    <property type="molecule type" value="Genomic_DNA"/>
</dbReference>
<dbReference type="CTD" id="20323735"/>
<accession>A0A074Z9S3</accession>
<proteinExistence type="predicted"/>
<gene>
    <name evidence="1" type="ORF">T265_09566</name>
</gene>
<reference evidence="1 2" key="1">
    <citation type="submission" date="2013-11" db="EMBL/GenBank/DDBJ databases">
        <title>Opisthorchis viverrini - life in the bile duct.</title>
        <authorList>
            <person name="Young N.D."/>
            <person name="Nagarajan N."/>
            <person name="Lin S.J."/>
            <person name="Korhonen P.K."/>
            <person name="Jex A.R."/>
            <person name="Hall R.S."/>
            <person name="Safavi-Hemami H."/>
            <person name="Kaewkong W."/>
            <person name="Bertrand D."/>
            <person name="Gao S."/>
            <person name="Seet Q."/>
            <person name="Wongkham S."/>
            <person name="Teh B.T."/>
            <person name="Wongkham C."/>
            <person name="Intapan P.M."/>
            <person name="Maleewong W."/>
            <person name="Yang X."/>
            <person name="Hu M."/>
            <person name="Wang Z."/>
            <person name="Hofmann A."/>
            <person name="Sternberg P.W."/>
            <person name="Tan P."/>
            <person name="Wang J."/>
            <person name="Gasser R.B."/>
        </authorList>
    </citation>
    <scope>NUCLEOTIDE SEQUENCE [LARGE SCALE GENOMIC DNA]</scope>
</reference>
<keyword evidence="2" id="KW-1185">Reference proteome</keyword>
<dbReference type="RefSeq" id="XP_009173939.1">
    <property type="nucleotide sequence ID" value="XM_009175675.1"/>
</dbReference>